<accession>A0ACA9PAE7</accession>
<feature type="non-terminal residue" evidence="1">
    <location>
        <position position="1"/>
    </location>
</feature>
<sequence>MNTVFVYDKRDLRESHHVLKHDNDGRLHDGLQWIPDTKFLVSGGNNN</sequence>
<evidence type="ECO:0000313" key="2">
    <source>
        <dbReference type="Proteomes" id="UP000789860"/>
    </source>
</evidence>
<name>A0ACA9PAE7_9GLOM</name>
<evidence type="ECO:0000313" key="1">
    <source>
        <dbReference type="EMBL" id="CAG8699106.1"/>
    </source>
</evidence>
<comment type="caution">
    <text evidence="1">The sequence shown here is derived from an EMBL/GenBank/DDBJ whole genome shotgun (WGS) entry which is preliminary data.</text>
</comment>
<dbReference type="Proteomes" id="UP000789860">
    <property type="component" value="Unassembled WGS sequence"/>
</dbReference>
<proteinExistence type="predicted"/>
<reference evidence="1" key="1">
    <citation type="submission" date="2021-06" db="EMBL/GenBank/DDBJ databases">
        <authorList>
            <person name="Kallberg Y."/>
            <person name="Tangrot J."/>
            <person name="Rosling A."/>
        </authorList>
    </citation>
    <scope>NUCLEOTIDE SEQUENCE</scope>
    <source>
        <strain evidence="1">AU212A</strain>
    </source>
</reference>
<keyword evidence="2" id="KW-1185">Reference proteome</keyword>
<gene>
    <name evidence="1" type="ORF">SCALOS_LOCUS10431</name>
</gene>
<dbReference type="EMBL" id="CAJVPM010038780">
    <property type="protein sequence ID" value="CAG8699106.1"/>
    <property type="molecule type" value="Genomic_DNA"/>
</dbReference>
<protein>
    <submittedName>
        <fullName evidence="1">3015_t:CDS:1</fullName>
    </submittedName>
</protein>
<organism evidence="1 2">
    <name type="scientific">Scutellospora calospora</name>
    <dbReference type="NCBI Taxonomy" id="85575"/>
    <lineage>
        <taxon>Eukaryota</taxon>
        <taxon>Fungi</taxon>
        <taxon>Fungi incertae sedis</taxon>
        <taxon>Mucoromycota</taxon>
        <taxon>Glomeromycotina</taxon>
        <taxon>Glomeromycetes</taxon>
        <taxon>Diversisporales</taxon>
        <taxon>Gigasporaceae</taxon>
        <taxon>Scutellospora</taxon>
    </lineage>
</organism>